<dbReference type="Pfam" id="PF00728">
    <property type="entry name" value="Glyco_hydro_20"/>
    <property type="match status" value="1"/>
</dbReference>
<evidence type="ECO:0000256" key="3">
    <source>
        <dbReference type="ARBA" id="ARBA00012663"/>
    </source>
</evidence>
<comment type="similarity">
    <text evidence="2">Belongs to the glycosyl hydrolase 20 family.</text>
</comment>
<organism evidence="7 8">
    <name type="scientific">Silvanigrella aquatica</name>
    <dbReference type="NCBI Taxonomy" id="1915309"/>
    <lineage>
        <taxon>Bacteria</taxon>
        <taxon>Pseudomonadati</taxon>
        <taxon>Bdellovibrionota</taxon>
        <taxon>Oligoflexia</taxon>
        <taxon>Silvanigrellales</taxon>
        <taxon>Silvanigrellaceae</taxon>
        <taxon>Silvanigrella</taxon>
    </lineage>
</organism>
<proteinExistence type="inferred from homology"/>
<feature type="domain" description="Glycoside hydrolase family 20 catalytic" evidence="6">
    <location>
        <begin position="347"/>
        <end position="732"/>
    </location>
</feature>
<evidence type="ECO:0000256" key="4">
    <source>
        <dbReference type="ARBA" id="ARBA00022801"/>
    </source>
</evidence>
<protein>
    <recommendedName>
        <fullName evidence="3">beta-N-acetylhexosaminidase</fullName>
        <ecNumber evidence="3">3.2.1.52</ecNumber>
    </recommendedName>
</protein>
<feature type="active site" description="Proton donor" evidence="5">
    <location>
        <position position="550"/>
    </location>
</feature>
<reference evidence="7 8" key="1">
    <citation type="submission" date="2016-10" db="EMBL/GenBank/DDBJ databases">
        <title>Silvanigrella aquatica sp. nov., isolated from a freshwater lake located in the Black Forest, Germany, description of Silvanigrellaceae fam. nov., Silvanigrellales ord. nov., reclassification of the order Bdellovibrionales in the class Oligoflexia, reclassification of the families Bacteriovoracaceae and Halobacteriovoraceae in the new order Bacteriovoracales ord. nov., and reclassification of the family Pseudobacteriovoracaceae in the order Oligoflexiales.</title>
        <authorList>
            <person name="Hahn M.W."/>
            <person name="Schmidt J."/>
            <person name="Koll U."/>
            <person name="Rohde M."/>
            <person name="Verbag S."/>
            <person name="Pitt A."/>
            <person name="Nakai R."/>
            <person name="Naganuma T."/>
            <person name="Lang E."/>
        </authorList>
    </citation>
    <scope>NUCLEOTIDE SEQUENCE [LARGE SCALE GENOMIC DNA]</scope>
    <source>
        <strain evidence="7 8">MWH-Nonnen-W8red</strain>
    </source>
</reference>
<dbReference type="KEGG" id="saqi:AXG55_10025"/>
<evidence type="ECO:0000259" key="6">
    <source>
        <dbReference type="Pfam" id="PF00728"/>
    </source>
</evidence>
<dbReference type="RefSeq" id="WP_237244010.1">
    <property type="nucleotide sequence ID" value="NZ_CP017834.1"/>
</dbReference>
<evidence type="ECO:0000256" key="5">
    <source>
        <dbReference type="PIRSR" id="PIRSR625705-1"/>
    </source>
</evidence>
<dbReference type="Gene3D" id="3.20.20.80">
    <property type="entry name" value="Glycosidases"/>
    <property type="match status" value="1"/>
</dbReference>
<gene>
    <name evidence="7" type="ORF">AXG55_10025</name>
</gene>
<dbReference type="GO" id="GO:0030203">
    <property type="term" value="P:glycosaminoglycan metabolic process"/>
    <property type="evidence" value="ECO:0007669"/>
    <property type="project" value="TreeGrafter"/>
</dbReference>
<dbReference type="GO" id="GO:0016020">
    <property type="term" value="C:membrane"/>
    <property type="evidence" value="ECO:0007669"/>
    <property type="project" value="TreeGrafter"/>
</dbReference>
<dbReference type="GO" id="GO:0004563">
    <property type="term" value="F:beta-N-acetylhexosaminidase activity"/>
    <property type="evidence" value="ECO:0007669"/>
    <property type="project" value="UniProtKB-EC"/>
</dbReference>
<dbReference type="PANTHER" id="PTHR22600:SF57">
    <property type="entry name" value="BETA-N-ACETYLHEXOSAMINIDASE"/>
    <property type="match status" value="1"/>
</dbReference>
<dbReference type="InterPro" id="IPR017853">
    <property type="entry name" value="GH"/>
</dbReference>
<keyword evidence="8" id="KW-1185">Reference proteome</keyword>
<dbReference type="InterPro" id="IPR025705">
    <property type="entry name" value="Beta_hexosaminidase_sua/sub"/>
</dbReference>
<keyword evidence="4" id="KW-0378">Hydrolase</keyword>
<comment type="catalytic activity">
    <reaction evidence="1">
        <text>Hydrolysis of terminal non-reducing N-acetyl-D-hexosamine residues in N-acetyl-beta-D-hexosaminides.</text>
        <dbReference type="EC" id="3.2.1.52"/>
    </reaction>
</comment>
<dbReference type="InterPro" id="IPR015883">
    <property type="entry name" value="Glyco_hydro_20_cat"/>
</dbReference>
<dbReference type="AlphaFoldDB" id="A0A1L4D206"/>
<sequence length="786" mass="90854">MNKKIKIFYILLGLLFNHYAFSVNYQESINSKITVTSVHVWETDNQTFTTQFDMNINEQAVNNWQLGFFSFRFFYDPNANIKMQICEQNNLINCADLKTDRNPQIEKYSDFKRPDLTAGYFTVLTPILNYPLNKNRSYRVVLQGAKWPPQNISAMPQGFFLYDIDNKIMNPIDVHDYVNLSFDPVKVEIDLKNHIYQNWKNSLPNFDNENFIIPNPAFVQKYPNEKKVNFKDIKKIYYNNFNNFQVAKMIKKSLIQDLNLENIDIVNKYSDSGIQFISCDQNEKCEDIQNKKEGYIIDILSNKNNIILIKIYSNSTAGSFYAYETLRQIWNANTMISSQKIIDYPKFSYRGFSLDVARHFFTVNEIKSVLDVMASHKLNTLHWHLSDDEGWRIEVDDFPELTNVGSQRFWGYEIAPNYLIDGKFDIANISHANYALANDNYKGYYSKLDVQEIIKYANQRQITVIPEIEMPGHARSLMKSSPEKFADPDDKSVYFGVQGYTDNVLPLCQYTTNEEFKKNINLLIQNIANQFKNQTTIYANSNEISLSGDEVAVNALSNYPACAHYPWNQLNSALEKTHYFFQQIAENLSPEIKLSGWQQIVQKDEGLIGKQVIAPEKMGHTWVWIPAASQGIQMAENLIQNHYPTVIAFADYAYFDIAYTTQWQEAGLLWATTFLDTHKTLLLGNKIQQISNYQQILGLEGALWTEVVPSTDHLMYMILPKMAGLSEAAWSSIENNGDKINWQNLAQRLGDGKKGFLSYLNKIYGVFYRGYPNGIHLEVPKNAITK</sequence>
<dbReference type="PRINTS" id="PR00738">
    <property type="entry name" value="GLHYDRLASE20"/>
</dbReference>
<dbReference type="EMBL" id="CP017834">
    <property type="protein sequence ID" value="APJ04224.1"/>
    <property type="molecule type" value="Genomic_DNA"/>
</dbReference>
<evidence type="ECO:0000313" key="7">
    <source>
        <dbReference type="EMBL" id="APJ04224.1"/>
    </source>
</evidence>
<dbReference type="InterPro" id="IPR029018">
    <property type="entry name" value="Hex-like_dom2"/>
</dbReference>
<evidence type="ECO:0000256" key="1">
    <source>
        <dbReference type="ARBA" id="ARBA00001231"/>
    </source>
</evidence>
<evidence type="ECO:0000256" key="2">
    <source>
        <dbReference type="ARBA" id="ARBA00006285"/>
    </source>
</evidence>
<dbReference type="SUPFAM" id="SSF51445">
    <property type="entry name" value="(Trans)glycosidases"/>
    <property type="match status" value="1"/>
</dbReference>
<dbReference type="STRING" id="1915309.AXG55_10025"/>
<dbReference type="Gene3D" id="3.30.379.10">
    <property type="entry name" value="Chitobiase/beta-hexosaminidase domain 2-like"/>
    <property type="match status" value="1"/>
</dbReference>
<accession>A0A1L4D206</accession>
<dbReference type="SUPFAM" id="SSF55545">
    <property type="entry name" value="beta-N-acetylhexosaminidase-like domain"/>
    <property type="match status" value="1"/>
</dbReference>
<dbReference type="Proteomes" id="UP000184731">
    <property type="component" value="Chromosome"/>
</dbReference>
<evidence type="ECO:0000313" key="8">
    <source>
        <dbReference type="Proteomes" id="UP000184731"/>
    </source>
</evidence>
<name>A0A1L4D206_9BACT</name>
<dbReference type="PANTHER" id="PTHR22600">
    <property type="entry name" value="BETA-HEXOSAMINIDASE"/>
    <property type="match status" value="1"/>
</dbReference>
<dbReference type="EC" id="3.2.1.52" evidence="3"/>
<dbReference type="GO" id="GO:0005975">
    <property type="term" value="P:carbohydrate metabolic process"/>
    <property type="evidence" value="ECO:0007669"/>
    <property type="project" value="InterPro"/>
</dbReference>